<gene>
    <name evidence="7" type="ORF">FYJ74_06655</name>
</gene>
<dbReference type="AlphaFoldDB" id="A0A6L5YBV7"/>
<dbReference type="PANTHER" id="PTHR39344">
    <property type="entry name" value="UPF0182 PROTEIN SLL1060"/>
    <property type="match status" value="1"/>
</dbReference>
<feature type="transmembrane region" description="Helical" evidence="5">
    <location>
        <begin position="197"/>
        <end position="215"/>
    </location>
</feature>
<organism evidence="7 8">
    <name type="scientific">Pyramidobacter porci</name>
    <dbReference type="NCBI Taxonomy" id="2605789"/>
    <lineage>
        <taxon>Bacteria</taxon>
        <taxon>Thermotogati</taxon>
        <taxon>Synergistota</taxon>
        <taxon>Synergistia</taxon>
        <taxon>Synergistales</taxon>
        <taxon>Dethiosulfovibrionaceae</taxon>
        <taxon>Pyramidobacter</taxon>
    </lineage>
</organism>
<keyword evidence="4 5" id="KW-0472">Membrane</keyword>
<protein>
    <recommendedName>
        <fullName evidence="5">UPF0182 protein FYJ74_06655</fullName>
    </recommendedName>
</protein>
<dbReference type="EMBL" id="VUNH01000006">
    <property type="protein sequence ID" value="MST55711.1"/>
    <property type="molecule type" value="Genomic_DNA"/>
</dbReference>
<feature type="transmembrane region" description="Helical" evidence="5">
    <location>
        <begin position="134"/>
        <end position="152"/>
    </location>
</feature>
<dbReference type="PANTHER" id="PTHR39344:SF1">
    <property type="entry name" value="UPF0182 PROTEIN SLL1060"/>
    <property type="match status" value="1"/>
</dbReference>
<keyword evidence="8" id="KW-1185">Reference proteome</keyword>
<proteinExistence type="inferred from homology"/>
<dbReference type="RefSeq" id="WP_154528807.1">
    <property type="nucleotide sequence ID" value="NZ_VUNH01000006.1"/>
</dbReference>
<evidence type="ECO:0000256" key="3">
    <source>
        <dbReference type="ARBA" id="ARBA00022989"/>
    </source>
</evidence>
<evidence type="ECO:0000313" key="7">
    <source>
        <dbReference type="EMBL" id="MST55711.1"/>
    </source>
</evidence>
<comment type="caution">
    <text evidence="7">The sequence shown here is derived from an EMBL/GenBank/DDBJ whole genome shotgun (WGS) entry which is preliminary data.</text>
</comment>
<dbReference type="GO" id="GO:0005886">
    <property type="term" value="C:plasma membrane"/>
    <property type="evidence" value="ECO:0007669"/>
    <property type="project" value="UniProtKB-SubCell"/>
</dbReference>
<dbReference type="HAMAP" id="MF_01600">
    <property type="entry name" value="UPF0182"/>
    <property type="match status" value="1"/>
</dbReference>
<evidence type="ECO:0000256" key="4">
    <source>
        <dbReference type="ARBA" id="ARBA00023136"/>
    </source>
</evidence>
<evidence type="ECO:0000256" key="2">
    <source>
        <dbReference type="ARBA" id="ARBA00022692"/>
    </source>
</evidence>
<evidence type="ECO:0000256" key="6">
    <source>
        <dbReference type="SAM" id="MobiDB-lite"/>
    </source>
</evidence>
<sequence length="955" mass="106930">MNWNNQDGNGPFGGFPFGGFPFGTGGSQRREQRPSFPKVSLPFSRRTLFLLALLLIVAVGLPMIASFLADYYWYEAEHLTSVFWTRLLPQWALLGVFSAVAFVIVYPNLRAALRIARGIPGANDALSLILNHKWSRWLPLAVGCFMAVSAGSDSMGQWQMILQFAHGGAFGVKDAIFGNDVGFYVFSLPFWNFLQNWFTDLLFNVLVVCGALYAFRLFSGARLGSVEIARPVRAHALTLGAALTALWGLSYVLQRYLLLYNPNGVVFGPGYTDIHATLLALSALAALAFAAAGLLLFAIRSNRSWKFIGIVVGVFVVCNVALRGLYPELVQRYIVVPNEFEKEKEYISNNIKATLYAYGMDKIETSEITPDAGLTVEDAAADPETLENMRLWDYRALLRSYKQLQEIRSYYDFSAIDIDRYTIGGKMRQVMLAPRELDLSGMQNRTWVNQHLEFTHGYGIVMNGAREVGQNGQPNLWIKDLPPVSTVDLPVSRPQIYFGENPMSYAFVKTSVKEFDYPMGESNARSTYEGDGGVPIGSLWRRLVYTLAFGDSKILFSDVFTPESRVIYERNVRARLSRAAPFLAYDSDPYIAVIGGRIVWIVDAYTTSSLYPYSEPVGQRYRRGRLTGGINYIRNSVKCTVDAYDGHMKFYVIDEQDPIIACWRRIFPSLFSPGSEMSSELRAHLRYPRDLFSVQANIYRTYHMADPNTFYNKEDVWNTLQGEANEGTLSSYYVMNKLIGESKPEFLMMTPYTPVGRDNMISWMAGRCDGANYGKLVLYRFPKQTLIYGPNQISALINQTPEISAQLSLWSQRGSDVILGHLLVVPVNNSLLYVRPLYLKASQSDLPELKRVILSSGGHVVWDETFEGALEKLLNYRPGEQDASISLPSGQTPPSGFQPALPAAGDSEIQALGRQAKNAWDRSQQALKSADWNAYGQAMGDLEKSLNAMFPQGIQ</sequence>
<feature type="transmembrane region" description="Helical" evidence="5">
    <location>
        <begin position="88"/>
        <end position="109"/>
    </location>
</feature>
<name>A0A6L5YBV7_9BACT</name>
<reference evidence="7 8" key="1">
    <citation type="submission" date="2019-08" db="EMBL/GenBank/DDBJ databases">
        <title>In-depth cultivation of the pig gut microbiome towards novel bacterial diversity and tailored functional studies.</title>
        <authorList>
            <person name="Wylensek D."/>
            <person name="Hitch T.C.A."/>
            <person name="Clavel T."/>
        </authorList>
    </citation>
    <scope>NUCLEOTIDE SEQUENCE [LARGE SCALE GENOMIC DNA]</scope>
    <source>
        <strain evidence="7 8">SM-530-WT-4B</strain>
    </source>
</reference>
<feature type="compositionally biased region" description="Polar residues" evidence="6">
    <location>
        <begin position="883"/>
        <end position="895"/>
    </location>
</feature>
<comment type="subcellular location">
    <subcellularLocation>
        <location evidence="5">Cell membrane</location>
        <topology evidence="5">Multi-pass membrane protein</topology>
    </subcellularLocation>
</comment>
<dbReference type="Proteomes" id="UP000473699">
    <property type="component" value="Unassembled WGS sequence"/>
</dbReference>
<feature type="transmembrane region" description="Helical" evidence="5">
    <location>
        <begin position="305"/>
        <end position="326"/>
    </location>
</feature>
<comment type="similarity">
    <text evidence="5">Belongs to the UPF0182 family.</text>
</comment>
<evidence type="ECO:0000256" key="5">
    <source>
        <dbReference type="HAMAP-Rule" id="MF_01600"/>
    </source>
</evidence>
<evidence type="ECO:0000313" key="8">
    <source>
        <dbReference type="Proteomes" id="UP000473699"/>
    </source>
</evidence>
<feature type="region of interest" description="Disordered" evidence="6">
    <location>
        <begin position="882"/>
        <end position="903"/>
    </location>
</feature>
<dbReference type="GO" id="GO:0005576">
    <property type="term" value="C:extracellular region"/>
    <property type="evidence" value="ECO:0007669"/>
    <property type="project" value="TreeGrafter"/>
</dbReference>
<feature type="transmembrane region" description="Helical" evidence="5">
    <location>
        <begin position="236"/>
        <end position="254"/>
    </location>
</feature>
<evidence type="ECO:0000256" key="1">
    <source>
        <dbReference type="ARBA" id="ARBA00022475"/>
    </source>
</evidence>
<dbReference type="Pfam" id="PF03699">
    <property type="entry name" value="UPF0182"/>
    <property type="match status" value="1"/>
</dbReference>
<accession>A0A6L5YBV7</accession>
<keyword evidence="3 5" id="KW-1133">Transmembrane helix</keyword>
<keyword evidence="1 5" id="KW-1003">Cell membrane</keyword>
<keyword evidence="2 5" id="KW-0812">Transmembrane</keyword>
<feature type="transmembrane region" description="Helical" evidence="5">
    <location>
        <begin position="274"/>
        <end position="298"/>
    </location>
</feature>
<feature type="transmembrane region" description="Helical" evidence="5">
    <location>
        <begin position="48"/>
        <end position="68"/>
    </location>
</feature>
<dbReference type="InterPro" id="IPR005372">
    <property type="entry name" value="UPF0182"/>
</dbReference>